<feature type="region of interest" description="Disordered" evidence="11">
    <location>
        <begin position="1000"/>
        <end position="1019"/>
    </location>
</feature>
<feature type="compositionally biased region" description="Low complexity" evidence="11">
    <location>
        <begin position="1024"/>
        <end position="1033"/>
    </location>
</feature>
<dbReference type="PANTHER" id="PTHR12940:SF0">
    <property type="entry name" value="SPLICING FACTOR ESS-2 HOMOLOG"/>
    <property type="match status" value="1"/>
</dbReference>
<dbReference type="PROSITE" id="PS50002">
    <property type="entry name" value="SH3"/>
    <property type="match status" value="1"/>
</dbReference>
<dbReference type="GO" id="GO:0005737">
    <property type="term" value="C:cytoplasm"/>
    <property type="evidence" value="ECO:0007669"/>
    <property type="project" value="UniProtKB-ARBA"/>
</dbReference>
<evidence type="ECO:0000313" key="15">
    <source>
        <dbReference type="Proteomes" id="UP000053676"/>
    </source>
</evidence>
<evidence type="ECO:0000256" key="4">
    <source>
        <dbReference type="ARBA" id="ARBA00022723"/>
    </source>
</evidence>
<dbReference type="KEGG" id="nai:NECAME_15882"/>
<evidence type="ECO:0000313" key="14">
    <source>
        <dbReference type="EMBL" id="ETN68335.1"/>
    </source>
</evidence>
<dbReference type="CDD" id="cd09447">
    <property type="entry name" value="LIM_LASP"/>
    <property type="match status" value="1"/>
</dbReference>
<evidence type="ECO:0000256" key="11">
    <source>
        <dbReference type="SAM" id="MobiDB-lite"/>
    </source>
</evidence>
<dbReference type="PANTHER" id="PTHR12940">
    <property type="entry name" value="ES-2 PROTEIN - RELATED"/>
    <property type="match status" value="1"/>
</dbReference>
<dbReference type="PROSITE" id="PS50023">
    <property type="entry name" value="LIM_DOMAIN_2"/>
    <property type="match status" value="1"/>
</dbReference>
<dbReference type="AlphaFoldDB" id="W2SFI6"/>
<dbReference type="SMART" id="SM00132">
    <property type="entry name" value="LIM"/>
    <property type="match status" value="1"/>
</dbReference>
<keyword evidence="5" id="KW-0677">Repeat</keyword>
<feature type="compositionally biased region" description="Polar residues" evidence="11">
    <location>
        <begin position="1034"/>
        <end position="1044"/>
    </location>
</feature>
<keyword evidence="6 9" id="KW-0862">Zinc</keyword>
<dbReference type="Gene3D" id="2.30.30.40">
    <property type="entry name" value="SH3 Domains"/>
    <property type="match status" value="1"/>
</dbReference>
<keyword evidence="4 9" id="KW-0479">Metal-binding</keyword>
<dbReference type="CDD" id="cd11789">
    <property type="entry name" value="SH3_Nebulin_family_C"/>
    <property type="match status" value="1"/>
</dbReference>
<dbReference type="InterPro" id="IPR019148">
    <property type="entry name" value="Nuclear_protein_DGCR14_ESS-2"/>
</dbReference>
<dbReference type="STRING" id="51031.W2SFI6"/>
<evidence type="ECO:0000256" key="3">
    <source>
        <dbReference type="ARBA" id="ARBA00022443"/>
    </source>
</evidence>
<feature type="domain" description="SH3" evidence="12">
    <location>
        <begin position="451"/>
        <end position="512"/>
    </location>
</feature>
<keyword evidence="15" id="KW-1185">Reference proteome</keyword>
<evidence type="ECO:0000256" key="9">
    <source>
        <dbReference type="PROSITE-ProRule" id="PRU00125"/>
    </source>
</evidence>
<sequence length="1082" mass="121129">MQGHDGQIFGGTFEEFRSSAKCAAVEELAKECILSRDDEELPVSFASEFGRVMSYSIFLLLYTVKPHHSTSTLELSSKKSMEEVVNFCFFKYKCEALAAALAVRIGANDECREDSLNYFIFEHKRLSSEVSNRNMSAKKCAREECGKTVYPIEELKCLDKVWHKQCFKCTVCGMTLNMKNYKGYDKMPYCEPHYPKTVASVVTDTPEMRRVAENTRNQSQVQYHAAYEKAKGTKIEVADDPEMERHRKNMQAQSQIAYTGELDKRKKMEEVRPNFVPAENTGKLPSVEDDVKQTHQHKKQRFKQAELCLYQHQRNEIMNNVLTHNISFYAFIDAPVMLSLTFVVILQQPHQQRVVGSIADYDPMNGSWGTVASSRNSEKISKFNIVLFFFIFLIKRMHLSFRHGISKISLPVNGSTQGSEARYCVDFAEEIGSRAASGGTTKVSAISPSGAAGFAVKAIYDYTAADKDEVSFLEGDIIVNCEKVDDGWMTGTVQRTLQWGMLPANYVQPHKAPTGLTRIKYHQFGLSYLPMIFPGLEQVYVFVLFVVMASFDDEERRAKYAVVPKSVNQGKVVKLSPKRLRTSREVRTVLPESQYLEKLEKIIVRDYFPDLPKLKAQTEYMDAMKHNDIAKMRELQLRYHTSRRTDRRTSPAACATTSPRHHAPTSPVNFDPDTPGPSRPPQSLQATPLLYANREGDNEAVKDVAKKTKSCLEVISVDAYLDKFTSEDNASFEELTAVELKRQYAKKGWIEEAETKHNAEKVNYGSLPAAADLQLALKYCPEVDKDKPKEIDNWTYTARNSVLFHLEGAPLTAAESVEQARKNQRIINKAGTRFSEDMKVKPSEASMARASMMQLANNAGKVDVQGHEVGLNTKTLGLVATPSPAPGIDDSPLMTWGEIDGTPFRLDAADVQVPVGNAPTFKMPEIPFREQIAQGISDTIARRYRDKRRAAMQAAEKAHRTPRFGSARSSALSMATLSPAARRLASNKLGIRFPSSTQHSRFVTPLRPSSSRLTPNVLSSSEISSSRSLSVTSNATNQTSSITDNLMPISADETGTSVSSFRPLVNDSCMSYAVHLTVQTKV</sequence>
<keyword evidence="7 9" id="KW-0440">LIM domain</keyword>
<dbReference type="PRINTS" id="PR00452">
    <property type="entry name" value="SH3DOMAIN"/>
</dbReference>
<organism evidence="14 15">
    <name type="scientific">Necator americanus</name>
    <name type="common">Human hookworm</name>
    <dbReference type="NCBI Taxonomy" id="51031"/>
    <lineage>
        <taxon>Eukaryota</taxon>
        <taxon>Metazoa</taxon>
        <taxon>Ecdysozoa</taxon>
        <taxon>Nematoda</taxon>
        <taxon>Chromadorea</taxon>
        <taxon>Rhabditida</taxon>
        <taxon>Rhabditina</taxon>
        <taxon>Rhabditomorpha</taxon>
        <taxon>Strongyloidea</taxon>
        <taxon>Ancylostomatidae</taxon>
        <taxon>Bunostominae</taxon>
        <taxon>Necator</taxon>
    </lineage>
</organism>
<comment type="subcellular location">
    <subcellularLocation>
        <location evidence="1">Nucleus</location>
    </subcellularLocation>
</comment>
<proteinExistence type="inferred from homology"/>
<gene>
    <name evidence="14" type="ORF">NECAME_15882</name>
</gene>
<feature type="compositionally biased region" description="Basic and acidic residues" evidence="11">
    <location>
        <begin position="640"/>
        <end position="649"/>
    </location>
</feature>
<feature type="compositionally biased region" description="Polar residues" evidence="11">
    <location>
        <begin position="1000"/>
        <end position="1018"/>
    </location>
</feature>
<dbReference type="FunFam" id="2.10.110.10:FF:000087">
    <property type="entry name" value="LIM zinc-binding domain-containing Nebulette"/>
    <property type="match status" value="1"/>
</dbReference>
<dbReference type="Pfam" id="PF00880">
    <property type="entry name" value="Nebulin"/>
    <property type="match status" value="1"/>
</dbReference>
<feature type="region of interest" description="Disordered" evidence="11">
    <location>
        <begin position="640"/>
        <end position="684"/>
    </location>
</feature>
<dbReference type="CTD" id="25355908"/>
<evidence type="ECO:0000256" key="10">
    <source>
        <dbReference type="PROSITE-ProRule" id="PRU00192"/>
    </source>
</evidence>
<dbReference type="InterPro" id="IPR036028">
    <property type="entry name" value="SH3-like_dom_sf"/>
</dbReference>
<evidence type="ECO:0000256" key="8">
    <source>
        <dbReference type="ARBA" id="ARBA00023242"/>
    </source>
</evidence>
<evidence type="ECO:0000259" key="12">
    <source>
        <dbReference type="PROSITE" id="PS50002"/>
    </source>
</evidence>
<protein>
    <submittedName>
        <fullName evidence="14">SH3 domain protein</fullName>
    </submittedName>
</protein>
<dbReference type="SMART" id="SM00227">
    <property type="entry name" value="NEBU"/>
    <property type="match status" value="2"/>
</dbReference>
<dbReference type="Proteomes" id="UP000053676">
    <property type="component" value="Unassembled WGS sequence"/>
</dbReference>
<accession>W2SFI6</accession>
<dbReference type="Pfam" id="PF00412">
    <property type="entry name" value="LIM"/>
    <property type="match status" value="1"/>
</dbReference>
<comment type="similarity">
    <text evidence="2">Belongs to the ESS2 family.</text>
</comment>
<dbReference type="GeneID" id="25355908"/>
<dbReference type="SUPFAM" id="SSF57716">
    <property type="entry name" value="Glucocorticoid receptor-like (DNA-binding domain)"/>
    <property type="match status" value="2"/>
</dbReference>
<dbReference type="InterPro" id="IPR001781">
    <property type="entry name" value="Znf_LIM"/>
</dbReference>
<dbReference type="SUPFAM" id="SSF50044">
    <property type="entry name" value="SH3-domain"/>
    <property type="match status" value="1"/>
</dbReference>
<dbReference type="GO" id="GO:0071013">
    <property type="term" value="C:catalytic step 2 spliceosome"/>
    <property type="evidence" value="ECO:0007669"/>
    <property type="project" value="TreeGrafter"/>
</dbReference>
<keyword evidence="3 10" id="KW-0728">SH3 domain</keyword>
<dbReference type="GO" id="GO:0046872">
    <property type="term" value="F:metal ion binding"/>
    <property type="evidence" value="ECO:0007669"/>
    <property type="project" value="UniProtKB-KW"/>
</dbReference>
<evidence type="ECO:0000256" key="6">
    <source>
        <dbReference type="ARBA" id="ARBA00022833"/>
    </source>
</evidence>
<dbReference type="OrthoDB" id="19679at2759"/>
<evidence type="ECO:0000259" key="13">
    <source>
        <dbReference type="PROSITE" id="PS50023"/>
    </source>
</evidence>
<evidence type="ECO:0000256" key="2">
    <source>
        <dbReference type="ARBA" id="ARBA00009072"/>
    </source>
</evidence>
<feature type="region of interest" description="Disordered" evidence="11">
    <location>
        <begin position="1024"/>
        <end position="1049"/>
    </location>
</feature>
<dbReference type="Pfam" id="PF00018">
    <property type="entry name" value="SH3_1"/>
    <property type="match status" value="1"/>
</dbReference>
<evidence type="ECO:0000256" key="7">
    <source>
        <dbReference type="ARBA" id="ARBA00023038"/>
    </source>
</evidence>
<dbReference type="SMART" id="SM00326">
    <property type="entry name" value="SH3"/>
    <property type="match status" value="1"/>
</dbReference>
<dbReference type="InterPro" id="IPR001452">
    <property type="entry name" value="SH3_domain"/>
</dbReference>
<dbReference type="InterPro" id="IPR000900">
    <property type="entry name" value="Nebulin_repeat"/>
</dbReference>
<dbReference type="Pfam" id="PF09751">
    <property type="entry name" value="Es2"/>
    <property type="match status" value="1"/>
</dbReference>
<dbReference type="PROSITE" id="PS51216">
    <property type="entry name" value="NEBULIN"/>
    <property type="match status" value="1"/>
</dbReference>
<dbReference type="Gene3D" id="2.10.110.10">
    <property type="entry name" value="Cysteine Rich Protein"/>
    <property type="match status" value="1"/>
</dbReference>
<dbReference type="EMBL" id="KI669284">
    <property type="protein sequence ID" value="ETN68335.1"/>
    <property type="molecule type" value="Genomic_DNA"/>
</dbReference>
<name>W2SFI6_NECAM</name>
<feature type="domain" description="LIM zinc-binding" evidence="13">
    <location>
        <begin position="140"/>
        <end position="200"/>
    </location>
</feature>
<evidence type="ECO:0000256" key="5">
    <source>
        <dbReference type="ARBA" id="ARBA00022737"/>
    </source>
</evidence>
<keyword evidence="8" id="KW-0539">Nucleus</keyword>
<evidence type="ECO:0000256" key="1">
    <source>
        <dbReference type="ARBA" id="ARBA00004123"/>
    </source>
</evidence>
<reference evidence="15" key="1">
    <citation type="journal article" date="2014" name="Nat. Genet.">
        <title>Genome of the human hookworm Necator americanus.</title>
        <authorList>
            <person name="Tang Y.T."/>
            <person name="Gao X."/>
            <person name="Rosa B.A."/>
            <person name="Abubucker S."/>
            <person name="Hallsworth-Pepin K."/>
            <person name="Martin J."/>
            <person name="Tyagi R."/>
            <person name="Heizer E."/>
            <person name="Zhang X."/>
            <person name="Bhonagiri-Palsikar V."/>
            <person name="Minx P."/>
            <person name="Warren W.C."/>
            <person name="Wang Q."/>
            <person name="Zhan B."/>
            <person name="Hotez P.J."/>
            <person name="Sternberg P.W."/>
            <person name="Dougall A."/>
            <person name="Gaze S.T."/>
            <person name="Mulvenna J."/>
            <person name="Sotillo J."/>
            <person name="Ranganathan S."/>
            <person name="Rabelo E.M."/>
            <person name="Wilson R.K."/>
            <person name="Felgner P.L."/>
            <person name="Bethony J."/>
            <person name="Hawdon J.M."/>
            <person name="Gasser R.B."/>
            <person name="Loukas A."/>
            <person name="Mitreva M."/>
        </authorList>
    </citation>
    <scope>NUCLEOTIDE SEQUENCE [LARGE SCALE GENOMIC DNA]</scope>
</reference>
<dbReference type="FunFam" id="2.30.30.40:FF:000007">
    <property type="entry name" value="nebulin isoform X1"/>
    <property type="match status" value="1"/>
</dbReference>